<keyword evidence="1" id="KW-0001">2Fe-2S</keyword>
<organism evidence="8">
    <name type="scientific">freshwater metagenome</name>
    <dbReference type="NCBI Taxonomy" id="449393"/>
    <lineage>
        <taxon>unclassified sequences</taxon>
        <taxon>metagenomes</taxon>
        <taxon>ecological metagenomes</taxon>
    </lineage>
</organism>
<dbReference type="AlphaFoldDB" id="A0A6J7AB21"/>
<dbReference type="Pfam" id="PF00355">
    <property type="entry name" value="Rieske"/>
    <property type="match status" value="1"/>
</dbReference>
<dbReference type="PANTHER" id="PTHR21266:SF60">
    <property type="entry name" value="3-KETOSTEROID-9-ALPHA-MONOOXYGENASE, OXYGENASE COMPONENT"/>
    <property type="match status" value="1"/>
</dbReference>
<dbReference type="PANTHER" id="PTHR21266">
    <property type="entry name" value="IRON-SULFUR DOMAIN CONTAINING PROTEIN"/>
    <property type="match status" value="1"/>
</dbReference>
<evidence type="ECO:0000256" key="3">
    <source>
        <dbReference type="ARBA" id="ARBA00023002"/>
    </source>
</evidence>
<dbReference type="Gene3D" id="2.102.10.10">
    <property type="entry name" value="Rieske [2Fe-2S] iron-sulphur domain"/>
    <property type="match status" value="1"/>
</dbReference>
<sequence length="305" mass="33633">MVDVEGWLRHRTWFAVALSSEINGGAVHRAELFDDRLVVFRESSGAPVVLGARCPHMGADLGLGEVVGDTIRCTFHHFCFGADGRCASVPSGERVPPAAHVPSFPAVERWGLVWAFNGEEPEGEPPGIRGYDDTGLVVRARRTDVFPVEPWVILGNSFDFQHLRYVHGLRFEDPDPITWNEDGTVEYDVPFDSDEIGSFAQRIRVSGTNTVSYVTSGAVDSMGLFTSTPCATGSQSYYLAATSRDGDAEAIEARLAFQEVVADSLLVDDIRAFTGMDFREGAFVSADRHLVQWFRHARNFPVFAR</sequence>
<dbReference type="EMBL" id="CAEZYR010000124">
    <property type="protein sequence ID" value="CAB4764051.1"/>
    <property type="molecule type" value="Genomic_DNA"/>
</dbReference>
<evidence type="ECO:0000259" key="6">
    <source>
        <dbReference type="PROSITE" id="PS51296"/>
    </source>
</evidence>
<keyword evidence="4" id="KW-0408">Iron</keyword>
<reference evidence="8" key="1">
    <citation type="submission" date="2020-05" db="EMBL/GenBank/DDBJ databases">
        <authorList>
            <person name="Chiriac C."/>
            <person name="Salcher M."/>
            <person name="Ghai R."/>
            <person name="Kavagutti S V."/>
        </authorList>
    </citation>
    <scope>NUCLEOTIDE SEQUENCE</scope>
</reference>
<evidence type="ECO:0000256" key="1">
    <source>
        <dbReference type="ARBA" id="ARBA00022714"/>
    </source>
</evidence>
<gene>
    <name evidence="7" type="ORF">UFOPK2754_02610</name>
    <name evidence="8" type="ORF">UFOPK3139_01364</name>
    <name evidence="9" type="ORF">UFOPK3967_03173</name>
</gene>
<dbReference type="SUPFAM" id="SSF50022">
    <property type="entry name" value="ISP domain"/>
    <property type="match status" value="1"/>
</dbReference>
<accession>A0A6J7AB21</accession>
<evidence type="ECO:0000313" key="7">
    <source>
        <dbReference type="EMBL" id="CAB4764051.1"/>
    </source>
</evidence>
<dbReference type="GO" id="GO:0051537">
    <property type="term" value="F:2 iron, 2 sulfur cluster binding"/>
    <property type="evidence" value="ECO:0007669"/>
    <property type="project" value="UniProtKB-KW"/>
</dbReference>
<keyword evidence="2" id="KW-0479">Metal-binding</keyword>
<protein>
    <submittedName>
        <fullName evidence="8">Unannotated protein</fullName>
    </submittedName>
</protein>
<dbReference type="GO" id="GO:0016491">
    <property type="term" value="F:oxidoreductase activity"/>
    <property type="evidence" value="ECO:0007669"/>
    <property type="project" value="UniProtKB-KW"/>
</dbReference>
<dbReference type="EMBL" id="CAFBOS010000329">
    <property type="protein sequence ID" value="CAB5027565.1"/>
    <property type="molecule type" value="Genomic_DNA"/>
</dbReference>
<evidence type="ECO:0000256" key="4">
    <source>
        <dbReference type="ARBA" id="ARBA00023004"/>
    </source>
</evidence>
<dbReference type="PROSITE" id="PS51296">
    <property type="entry name" value="RIESKE"/>
    <property type="match status" value="1"/>
</dbReference>
<dbReference type="EMBL" id="CAFABA010000049">
    <property type="protein sequence ID" value="CAB4830023.1"/>
    <property type="molecule type" value="Genomic_DNA"/>
</dbReference>
<proteinExistence type="predicted"/>
<dbReference type="InterPro" id="IPR050584">
    <property type="entry name" value="Cholesterol_7-desaturase"/>
</dbReference>
<feature type="domain" description="Rieske" evidence="6">
    <location>
        <begin position="13"/>
        <end position="115"/>
    </location>
</feature>
<evidence type="ECO:0000313" key="8">
    <source>
        <dbReference type="EMBL" id="CAB4830023.1"/>
    </source>
</evidence>
<dbReference type="InterPro" id="IPR017941">
    <property type="entry name" value="Rieske_2Fe-2S"/>
</dbReference>
<name>A0A6J7AB21_9ZZZZ</name>
<evidence type="ECO:0000313" key="9">
    <source>
        <dbReference type="EMBL" id="CAB5027565.1"/>
    </source>
</evidence>
<keyword evidence="5" id="KW-0411">Iron-sulfur</keyword>
<dbReference type="InterPro" id="IPR036922">
    <property type="entry name" value="Rieske_2Fe-2S_sf"/>
</dbReference>
<keyword evidence="3" id="KW-0560">Oxidoreductase</keyword>
<evidence type="ECO:0000256" key="5">
    <source>
        <dbReference type="ARBA" id="ARBA00023014"/>
    </source>
</evidence>
<dbReference type="GO" id="GO:0046872">
    <property type="term" value="F:metal ion binding"/>
    <property type="evidence" value="ECO:0007669"/>
    <property type="project" value="UniProtKB-KW"/>
</dbReference>
<evidence type="ECO:0000256" key="2">
    <source>
        <dbReference type="ARBA" id="ARBA00022723"/>
    </source>
</evidence>